<dbReference type="EMBL" id="JADLQX010000028">
    <property type="protein sequence ID" value="MBF6301533.1"/>
    <property type="molecule type" value="Genomic_DNA"/>
</dbReference>
<sequence>MRYSFRAGHRRGRTGLRFPCGRPDHSAATTVASPVRRRVADLQLAVSGVAVSAAAAWACGSGVVERADHTLFRMINTLPDGLFRPLWLIQLTGVLGAPAVVAAITLWAGRFRLASGLLLLIPAKLLVERDILKSIVVHGRPGAIMPDAVLRDVPTAGLAFPSGHALLLFGMATLLIPYSSGGQRAVALAIAILAAGARIYLGAHTPLDVVGGAAAGIAVGALINLIVGVRNPQ</sequence>
<comment type="caution">
    <text evidence="3">The sequence shown here is derived from an EMBL/GenBank/DDBJ whole genome shotgun (WGS) entry which is preliminary data.</text>
</comment>
<feature type="transmembrane region" description="Helical" evidence="1">
    <location>
        <begin position="85"/>
        <end position="108"/>
    </location>
</feature>
<name>A0ABS0D097_9NOCA</name>
<evidence type="ECO:0000259" key="2">
    <source>
        <dbReference type="SMART" id="SM00014"/>
    </source>
</evidence>
<feature type="domain" description="Phosphatidic acid phosphatase type 2/haloperoxidase" evidence="2">
    <location>
        <begin position="115"/>
        <end position="224"/>
    </location>
</feature>
<dbReference type="PANTHER" id="PTHR14969:SF13">
    <property type="entry name" value="AT30094P"/>
    <property type="match status" value="1"/>
</dbReference>
<reference evidence="3 4" key="1">
    <citation type="submission" date="2020-10" db="EMBL/GenBank/DDBJ databases">
        <title>Identification of Nocardia species via Next-generation sequencing and recognition of intraspecies genetic diversity.</title>
        <authorList>
            <person name="Li P."/>
            <person name="Li P."/>
            <person name="Lu B."/>
        </authorList>
    </citation>
    <scope>NUCLEOTIDE SEQUENCE [LARGE SCALE GENOMIC DNA]</scope>
    <source>
        <strain evidence="3 4">BJ06-0157</strain>
    </source>
</reference>
<evidence type="ECO:0000313" key="3">
    <source>
        <dbReference type="EMBL" id="MBF6301533.1"/>
    </source>
</evidence>
<dbReference type="InterPro" id="IPR000326">
    <property type="entry name" value="PAP2/HPO"/>
</dbReference>
<organism evidence="3 4">
    <name type="scientific">Nocardia amamiensis</name>
    <dbReference type="NCBI Taxonomy" id="404578"/>
    <lineage>
        <taxon>Bacteria</taxon>
        <taxon>Bacillati</taxon>
        <taxon>Actinomycetota</taxon>
        <taxon>Actinomycetes</taxon>
        <taxon>Mycobacteriales</taxon>
        <taxon>Nocardiaceae</taxon>
        <taxon>Nocardia</taxon>
    </lineage>
</organism>
<feature type="transmembrane region" description="Helical" evidence="1">
    <location>
        <begin position="158"/>
        <end position="178"/>
    </location>
</feature>
<dbReference type="SMART" id="SM00014">
    <property type="entry name" value="acidPPc"/>
    <property type="match status" value="1"/>
</dbReference>
<evidence type="ECO:0000256" key="1">
    <source>
        <dbReference type="SAM" id="Phobius"/>
    </source>
</evidence>
<dbReference type="PANTHER" id="PTHR14969">
    <property type="entry name" value="SPHINGOSINE-1-PHOSPHATE PHOSPHOHYDROLASE"/>
    <property type="match status" value="1"/>
</dbReference>
<dbReference type="Gene3D" id="1.20.144.10">
    <property type="entry name" value="Phosphatidic acid phosphatase type 2/haloperoxidase"/>
    <property type="match status" value="1"/>
</dbReference>
<keyword evidence="4" id="KW-1185">Reference proteome</keyword>
<protein>
    <submittedName>
        <fullName evidence="3">Phosphatase PAP2 family protein</fullName>
    </submittedName>
</protein>
<keyword evidence="1" id="KW-0812">Transmembrane</keyword>
<dbReference type="SUPFAM" id="SSF48317">
    <property type="entry name" value="Acid phosphatase/Vanadium-dependent haloperoxidase"/>
    <property type="match status" value="1"/>
</dbReference>
<evidence type="ECO:0000313" key="4">
    <source>
        <dbReference type="Proteomes" id="UP000702209"/>
    </source>
</evidence>
<gene>
    <name evidence="3" type="ORF">IU459_28935</name>
</gene>
<keyword evidence="1" id="KW-0472">Membrane</keyword>
<dbReference type="Proteomes" id="UP000702209">
    <property type="component" value="Unassembled WGS sequence"/>
</dbReference>
<feature type="transmembrane region" description="Helical" evidence="1">
    <location>
        <begin position="185"/>
        <end position="203"/>
    </location>
</feature>
<keyword evidence="1" id="KW-1133">Transmembrane helix</keyword>
<proteinExistence type="predicted"/>
<dbReference type="CDD" id="cd01610">
    <property type="entry name" value="PAP2_like"/>
    <property type="match status" value="1"/>
</dbReference>
<accession>A0ABS0D097</accession>
<feature type="transmembrane region" description="Helical" evidence="1">
    <location>
        <begin position="209"/>
        <end position="229"/>
    </location>
</feature>
<dbReference type="InterPro" id="IPR036938">
    <property type="entry name" value="PAP2/HPO_sf"/>
</dbReference>
<dbReference type="Pfam" id="PF01569">
    <property type="entry name" value="PAP2"/>
    <property type="match status" value="1"/>
</dbReference>